<keyword evidence="2" id="KW-1185">Reference proteome</keyword>
<protein>
    <submittedName>
        <fullName evidence="1">Uncharacterized protein</fullName>
    </submittedName>
</protein>
<proteinExistence type="predicted"/>
<evidence type="ECO:0000313" key="2">
    <source>
        <dbReference type="Proteomes" id="UP001234989"/>
    </source>
</evidence>
<dbReference type="AlphaFoldDB" id="A0AAF0V745"/>
<organism evidence="1 2">
    <name type="scientific">Solanum verrucosum</name>
    <dbReference type="NCBI Taxonomy" id="315347"/>
    <lineage>
        <taxon>Eukaryota</taxon>
        <taxon>Viridiplantae</taxon>
        <taxon>Streptophyta</taxon>
        <taxon>Embryophyta</taxon>
        <taxon>Tracheophyta</taxon>
        <taxon>Spermatophyta</taxon>
        <taxon>Magnoliopsida</taxon>
        <taxon>eudicotyledons</taxon>
        <taxon>Gunneridae</taxon>
        <taxon>Pentapetalae</taxon>
        <taxon>asterids</taxon>
        <taxon>lamiids</taxon>
        <taxon>Solanales</taxon>
        <taxon>Solanaceae</taxon>
        <taxon>Solanoideae</taxon>
        <taxon>Solaneae</taxon>
        <taxon>Solanum</taxon>
    </lineage>
</organism>
<dbReference type="Proteomes" id="UP001234989">
    <property type="component" value="Chromosome 12"/>
</dbReference>
<sequence length="83" mass="8956">MYSGSSTKASLIPLAVPVSFVIHNEGSLGDQQWFSSAGHVQGIGSGRDKEFGTPQPYLKCIKATNERSTPPQIQCLKLSHINI</sequence>
<evidence type="ECO:0000313" key="1">
    <source>
        <dbReference type="EMBL" id="WMV57943.1"/>
    </source>
</evidence>
<dbReference type="EMBL" id="CP133623">
    <property type="protein sequence ID" value="WMV57943.1"/>
    <property type="molecule type" value="Genomic_DNA"/>
</dbReference>
<reference evidence="1" key="1">
    <citation type="submission" date="2023-08" db="EMBL/GenBank/DDBJ databases">
        <title>A de novo genome assembly of Solanum verrucosum Schlechtendal, a Mexican diploid species geographically isolated from the other diploid A-genome species in potato relatives.</title>
        <authorList>
            <person name="Hosaka K."/>
        </authorList>
    </citation>
    <scope>NUCLEOTIDE SEQUENCE</scope>
    <source>
        <tissue evidence="1">Young leaves</tissue>
    </source>
</reference>
<name>A0AAF0V745_SOLVR</name>
<gene>
    <name evidence="1" type="ORF">MTR67_051328</name>
</gene>
<accession>A0AAF0V745</accession>